<dbReference type="Pfam" id="PF07714">
    <property type="entry name" value="PK_Tyr_Ser-Thr"/>
    <property type="match status" value="1"/>
</dbReference>
<dbReference type="CDD" id="cd00054">
    <property type="entry name" value="EGF_CA"/>
    <property type="match status" value="1"/>
</dbReference>
<dbReference type="InterPro" id="IPR017441">
    <property type="entry name" value="Protein_kinase_ATP_BS"/>
</dbReference>
<dbReference type="SMART" id="SM00181">
    <property type="entry name" value="EGF"/>
    <property type="match status" value="3"/>
</dbReference>
<dbReference type="InterPro" id="IPR011009">
    <property type="entry name" value="Kinase-like_dom_sf"/>
</dbReference>
<evidence type="ECO:0000259" key="15">
    <source>
        <dbReference type="PROSITE" id="PS50011"/>
    </source>
</evidence>
<dbReference type="InterPro" id="IPR001881">
    <property type="entry name" value="EGF-like_Ca-bd_dom"/>
</dbReference>
<keyword evidence="7 16" id="KW-0418">Kinase</keyword>
<keyword evidence="10 14" id="KW-0472">Membrane</keyword>
<feature type="transmembrane region" description="Helical" evidence="14">
    <location>
        <begin position="529"/>
        <end position="553"/>
    </location>
</feature>
<evidence type="ECO:0000256" key="13">
    <source>
        <dbReference type="PROSITE-ProRule" id="PRU10141"/>
    </source>
</evidence>
<evidence type="ECO:0000256" key="2">
    <source>
        <dbReference type="ARBA" id="ARBA00022527"/>
    </source>
</evidence>
<keyword evidence="16" id="KW-0675">Receptor</keyword>
<dbReference type="GO" id="GO:0004674">
    <property type="term" value="F:protein serine/threonine kinase activity"/>
    <property type="evidence" value="ECO:0007669"/>
    <property type="project" value="UniProtKB-KW"/>
</dbReference>
<evidence type="ECO:0000256" key="6">
    <source>
        <dbReference type="ARBA" id="ARBA00022741"/>
    </source>
</evidence>
<dbReference type="FunFam" id="3.30.200.20:FF:000043">
    <property type="entry name" value="Wall-associated receptor kinase 2"/>
    <property type="match status" value="1"/>
</dbReference>
<dbReference type="AlphaFoldDB" id="A0AAQ3K0I7"/>
<dbReference type="Proteomes" id="UP001327560">
    <property type="component" value="Chromosome 2"/>
</dbReference>
<dbReference type="InterPro" id="IPR025287">
    <property type="entry name" value="WAK_GUB"/>
</dbReference>
<dbReference type="SUPFAM" id="SSF57196">
    <property type="entry name" value="EGF/Laminin"/>
    <property type="match status" value="1"/>
</dbReference>
<dbReference type="GO" id="GO:0007166">
    <property type="term" value="P:cell surface receptor signaling pathway"/>
    <property type="evidence" value="ECO:0007669"/>
    <property type="project" value="InterPro"/>
</dbReference>
<evidence type="ECO:0000256" key="12">
    <source>
        <dbReference type="ARBA" id="ARBA00023180"/>
    </source>
</evidence>
<dbReference type="PROSITE" id="PS00108">
    <property type="entry name" value="PROTEIN_KINASE_ST"/>
    <property type="match status" value="1"/>
</dbReference>
<dbReference type="FunFam" id="1.10.510.10:FF:000084">
    <property type="entry name" value="Wall-associated receptor kinase 2"/>
    <property type="match status" value="1"/>
</dbReference>
<keyword evidence="8 13" id="KW-0067">ATP-binding</keyword>
<dbReference type="InterPro" id="IPR000742">
    <property type="entry name" value="EGF"/>
</dbReference>
<dbReference type="InterPro" id="IPR008271">
    <property type="entry name" value="Ser/Thr_kinase_AS"/>
</dbReference>
<keyword evidence="5" id="KW-0732">Signal</keyword>
<dbReference type="GO" id="GO:0030247">
    <property type="term" value="F:polysaccharide binding"/>
    <property type="evidence" value="ECO:0007669"/>
    <property type="project" value="InterPro"/>
</dbReference>
<dbReference type="PANTHER" id="PTHR27005">
    <property type="entry name" value="WALL-ASSOCIATED RECEPTOR KINASE-LIKE 21"/>
    <property type="match status" value="1"/>
</dbReference>
<dbReference type="Gene3D" id="3.30.200.20">
    <property type="entry name" value="Phosphorylase Kinase, domain 1"/>
    <property type="match status" value="1"/>
</dbReference>
<keyword evidence="9 14" id="KW-1133">Transmembrane helix</keyword>
<name>A0AAQ3K0I7_9LILI</name>
<evidence type="ECO:0000256" key="5">
    <source>
        <dbReference type="ARBA" id="ARBA00022729"/>
    </source>
</evidence>
<dbReference type="Gene3D" id="2.10.25.10">
    <property type="entry name" value="Laminin"/>
    <property type="match status" value="1"/>
</dbReference>
<dbReference type="Pfam" id="PF13947">
    <property type="entry name" value="GUB_WAK_bind"/>
    <property type="match status" value="2"/>
</dbReference>
<evidence type="ECO:0000256" key="8">
    <source>
        <dbReference type="ARBA" id="ARBA00022840"/>
    </source>
</evidence>
<evidence type="ECO:0000256" key="4">
    <source>
        <dbReference type="ARBA" id="ARBA00022692"/>
    </source>
</evidence>
<feature type="binding site" evidence="13">
    <location>
        <position position="635"/>
    </location>
    <ligand>
        <name>ATP</name>
        <dbReference type="ChEBI" id="CHEBI:30616"/>
    </ligand>
</feature>
<keyword evidence="17" id="KW-1185">Reference proteome</keyword>
<organism evidence="16 17">
    <name type="scientific">Canna indica</name>
    <name type="common">Indian-shot</name>
    <dbReference type="NCBI Taxonomy" id="4628"/>
    <lineage>
        <taxon>Eukaryota</taxon>
        <taxon>Viridiplantae</taxon>
        <taxon>Streptophyta</taxon>
        <taxon>Embryophyta</taxon>
        <taxon>Tracheophyta</taxon>
        <taxon>Spermatophyta</taxon>
        <taxon>Magnoliopsida</taxon>
        <taxon>Liliopsida</taxon>
        <taxon>Zingiberales</taxon>
        <taxon>Cannaceae</taxon>
        <taxon>Canna</taxon>
    </lineage>
</organism>
<dbReference type="InterPro" id="IPR000719">
    <property type="entry name" value="Prot_kinase_dom"/>
</dbReference>
<proteinExistence type="predicted"/>
<evidence type="ECO:0000256" key="11">
    <source>
        <dbReference type="ARBA" id="ARBA00023157"/>
    </source>
</evidence>
<dbReference type="GO" id="GO:0005886">
    <property type="term" value="C:plasma membrane"/>
    <property type="evidence" value="ECO:0007669"/>
    <property type="project" value="TreeGrafter"/>
</dbReference>
<feature type="domain" description="Protein kinase" evidence="15">
    <location>
        <begin position="607"/>
        <end position="880"/>
    </location>
</feature>
<dbReference type="CDD" id="cd14066">
    <property type="entry name" value="STKc_IRAK"/>
    <property type="match status" value="1"/>
</dbReference>
<dbReference type="PANTHER" id="PTHR27005:SF283">
    <property type="entry name" value="OS02G0633066 PROTEIN"/>
    <property type="match status" value="1"/>
</dbReference>
<sequence length="933" mass="104932">MFVRFDEGMRLVELMLIMILRSIYSTVAATPRLNLPSSLPSNCTRQCGDIKIEYPFGIGDGCFRSDGFNLTCQNSPPRLLLGDGTIEVRKIDMDQGVVYIESPDVTLDVDAQNISAKLFDLKNWPLSFNLKIVLSDSAWKLLAHNKFYVIGCSATANLVDTITNKSVNSCSTKCYTNASSIHAWNFGNGYCTLYWDGSIDERSSSIGIQLTRLDGTDSHLINTSSIKVIMNDTGYDVNTEEVVQEIMKGNKTGWMASLGWYISDHPTCKEANKNGETYACLSQNSDCYDVSPGWSNINYTIGYFCGCSASYHGNPYLVDGCQDTTFQLSPQKDYCAKKCGSTEIPYPFGLKQGCYRDESFLLQCNQTSNPPTLKFGGNFVRKILLDKGQLELEYPLQGDYYEYAYRERPFIFAEENLIMNWVIEHQHCEEAIRNGSRYACVAAQSSCHNKSLGPRHDYFGYLCECVGGYKGNPYIQNGCQDINECKSPASYGCTGICTNTEGGFSCTCPPGTFNDTKHGGCIPDKKTTLLLGVIVGTSSGVGLLFFTIMLVIISRKWKKRKQQKIREKHFHQNHGLLLQKLISSSENVVERMQIFSLEEIVKATNNFDETRILGRGGHGTVYKGILLDQRVVAIKRSKNVKKCEIDQFLNEVAILSQINHRHVVKLFGCCLETEVPLLVYEFISKGALSEHLHKLNDHSTLSWNDRLRIATEAAGALAYLHSSASISIFHRDVKSSNILLDDNFTAKVSDFGASRCIPLDQTHLVTAVQGTFGYLDPEYYQTSQLTEKSDVYSFGVILLELITGKKPVYSTENEKDLNLAMHFLQARRHNQIFDLMEDCIMKEATKEELDEIIQLIEMCIRLKGVERPTMKEVEYKLQVLRRTRIKKNKGLCIVEDNEETGYLLSASSYASGKGTSRNYSMEKELMVSQYYGR</sequence>
<dbReference type="PROSITE" id="PS50011">
    <property type="entry name" value="PROTEIN_KINASE_DOM"/>
    <property type="match status" value="1"/>
</dbReference>
<keyword evidence="3" id="KW-0808">Transferase</keyword>
<dbReference type="EMBL" id="CP136891">
    <property type="protein sequence ID" value="WOK98863.1"/>
    <property type="molecule type" value="Genomic_DNA"/>
</dbReference>
<keyword evidence="11" id="KW-1015">Disulfide bond</keyword>
<comment type="subcellular location">
    <subcellularLocation>
        <location evidence="1">Membrane</location>
        <topology evidence="1">Single-pass type I membrane protein</topology>
    </subcellularLocation>
</comment>
<keyword evidence="12" id="KW-0325">Glycoprotein</keyword>
<keyword evidence="4 14" id="KW-0812">Transmembrane</keyword>
<dbReference type="SUPFAM" id="SSF56112">
    <property type="entry name" value="Protein kinase-like (PK-like)"/>
    <property type="match status" value="1"/>
</dbReference>
<dbReference type="InterPro" id="IPR018097">
    <property type="entry name" value="EGF_Ca-bd_CS"/>
</dbReference>
<dbReference type="InterPro" id="IPR045274">
    <property type="entry name" value="WAK-like"/>
</dbReference>
<dbReference type="PROSITE" id="PS00107">
    <property type="entry name" value="PROTEIN_KINASE_ATP"/>
    <property type="match status" value="1"/>
</dbReference>
<evidence type="ECO:0000256" key="3">
    <source>
        <dbReference type="ARBA" id="ARBA00022679"/>
    </source>
</evidence>
<reference evidence="16 17" key="1">
    <citation type="submission" date="2023-10" db="EMBL/GenBank/DDBJ databases">
        <title>Chromosome-scale genome assembly provides insights into flower coloration mechanisms of Canna indica.</title>
        <authorList>
            <person name="Li C."/>
        </authorList>
    </citation>
    <scope>NUCLEOTIDE SEQUENCE [LARGE SCALE GENOMIC DNA]</scope>
    <source>
        <tissue evidence="16">Flower</tissue>
    </source>
</reference>
<evidence type="ECO:0000256" key="14">
    <source>
        <dbReference type="SAM" id="Phobius"/>
    </source>
</evidence>
<evidence type="ECO:0000256" key="9">
    <source>
        <dbReference type="ARBA" id="ARBA00022989"/>
    </source>
</evidence>
<dbReference type="Gene3D" id="1.10.510.10">
    <property type="entry name" value="Transferase(Phosphotransferase) domain 1"/>
    <property type="match status" value="1"/>
</dbReference>
<evidence type="ECO:0000256" key="10">
    <source>
        <dbReference type="ARBA" id="ARBA00023136"/>
    </source>
</evidence>
<dbReference type="GO" id="GO:0005509">
    <property type="term" value="F:calcium ion binding"/>
    <property type="evidence" value="ECO:0007669"/>
    <property type="project" value="InterPro"/>
</dbReference>
<evidence type="ECO:0000256" key="1">
    <source>
        <dbReference type="ARBA" id="ARBA00004479"/>
    </source>
</evidence>
<keyword evidence="6 13" id="KW-0547">Nucleotide-binding</keyword>
<dbReference type="GO" id="GO:0005524">
    <property type="term" value="F:ATP binding"/>
    <property type="evidence" value="ECO:0007669"/>
    <property type="project" value="UniProtKB-UniRule"/>
</dbReference>
<evidence type="ECO:0000256" key="7">
    <source>
        <dbReference type="ARBA" id="ARBA00022777"/>
    </source>
</evidence>
<dbReference type="PROSITE" id="PS01187">
    <property type="entry name" value="EGF_CA"/>
    <property type="match status" value="1"/>
</dbReference>
<evidence type="ECO:0000313" key="16">
    <source>
        <dbReference type="EMBL" id="WOK98863.1"/>
    </source>
</evidence>
<gene>
    <name evidence="16" type="ORF">Cni_G07575</name>
</gene>
<keyword evidence="2" id="KW-0723">Serine/threonine-protein kinase</keyword>
<accession>A0AAQ3K0I7</accession>
<protein>
    <submittedName>
        <fullName evidence="16">Wall-associated receptor kinase 3-like</fullName>
    </submittedName>
</protein>
<dbReference type="SMART" id="SM00220">
    <property type="entry name" value="S_TKc"/>
    <property type="match status" value="1"/>
</dbReference>
<dbReference type="InterPro" id="IPR001245">
    <property type="entry name" value="Ser-Thr/Tyr_kinase_cat_dom"/>
</dbReference>
<dbReference type="SMART" id="SM00179">
    <property type="entry name" value="EGF_CA"/>
    <property type="match status" value="1"/>
</dbReference>
<evidence type="ECO:0000313" key="17">
    <source>
        <dbReference type="Proteomes" id="UP001327560"/>
    </source>
</evidence>